<evidence type="ECO:0000256" key="1">
    <source>
        <dbReference type="SAM" id="MobiDB-lite"/>
    </source>
</evidence>
<keyword evidence="2" id="KW-0675">Receptor</keyword>
<dbReference type="EMBL" id="AWUE01021701">
    <property type="protein sequence ID" value="OMO61300.1"/>
    <property type="molecule type" value="Genomic_DNA"/>
</dbReference>
<comment type="caution">
    <text evidence="2">The sequence shown here is derived from an EMBL/GenBank/DDBJ whole genome shotgun (WGS) entry which is preliminary data.</text>
</comment>
<evidence type="ECO:0000313" key="2">
    <source>
        <dbReference type="EMBL" id="OMO61300.1"/>
    </source>
</evidence>
<dbReference type="Proteomes" id="UP000187203">
    <property type="component" value="Unassembled WGS sequence"/>
</dbReference>
<organism evidence="2 3">
    <name type="scientific">Corchorus olitorius</name>
    <dbReference type="NCBI Taxonomy" id="93759"/>
    <lineage>
        <taxon>Eukaryota</taxon>
        <taxon>Viridiplantae</taxon>
        <taxon>Streptophyta</taxon>
        <taxon>Embryophyta</taxon>
        <taxon>Tracheophyta</taxon>
        <taxon>Spermatophyta</taxon>
        <taxon>Magnoliopsida</taxon>
        <taxon>eudicotyledons</taxon>
        <taxon>Gunneridae</taxon>
        <taxon>Pentapetalae</taxon>
        <taxon>rosids</taxon>
        <taxon>malvids</taxon>
        <taxon>Malvales</taxon>
        <taxon>Malvaceae</taxon>
        <taxon>Grewioideae</taxon>
        <taxon>Apeibeae</taxon>
        <taxon>Corchorus</taxon>
    </lineage>
</organism>
<feature type="region of interest" description="Disordered" evidence="1">
    <location>
        <begin position="1"/>
        <end position="46"/>
    </location>
</feature>
<reference evidence="3" key="1">
    <citation type="submission" date="2013-09" db="EMBL/GenBank/DDBJ databases">
        <title>Corchorus olitorius genome sequencing.</title>
        <authorList>
            <person name="Alam M."/>
            <person name="Haque M.S."/>
            <person name="Islam M.S."/>
            <person name="Emdad E.M."/>
            <person name="Islam M.M."/>
            <person name="Ahmed B."/>
            <person name="Halim A."/>
            <person name="Hossen Q.M.M."/>
            <person name="Hossain M.Z."/>
            <person name="Ahmed R."/>
            <person name="Khan M.M."/>
            <person name="Islam R."/>
            <person name="Rashid M.M."/>
            <person name="Khan S.A."/>
            <person name="Rahman M.S."/>
            <person name="Alam M."/>
            <person name="Yahiya A.S."/>
            <person name="Khan M.S."/>
            <person name="Azam M.S."/>
            <person name="Haque T."/>
            <person name="Lashkar M.Z.H."/>
            <person name="Akhand A.I."/>
            <person name="Morshed G."/>
            <person name="Roy S."/>
            <person name="Uddin K.S."/>
            <person name="Rabeya T."/>
            <person name="Hossain A.S."/>
            <person name="Chowdhury A."/>
            <person name="Snigdha A.R."/>
            <person name="Mortoza M.S."/>
            <person name="Matin S.A."/>
            <person name="Hoque S.M.E."/>
            <person name="Islam M.K."/>
            <person name="Roy D.K."/>
            <person name="Haider R."/>
            <person name="Moosa M.M."/>
            <person name="Elias S.M."/>
            <person name="Hasan A.M."/>
            <person name="Jahan S."/>
            <person name="Shafiuddin M."/>
            <person name="Mahmood N."/>
            <person name="Shommy N.S."/>
        </authorList>
    </citation>
    <scope>NUCLEOTIDE SEQUENCE [LARGE SCALE GENOMIC DNA]</scope>
    <source>
        <strain evidence="3">cv. O-4</strain>
    </source>
</reference>
<name>A0A1R3GTH4_9ROSI</name>
<keyword evidence="3" id="KW-1185">Reference proteome</keyword>
<feature type="compositionally biased region" description="Polar residues" evidence="1">
    <location>
        <begin position="9"/>
        <end position="24"/>
    </location>
</feature>
<evidence type="ECO:0000313" key="3">
    <source>
        <dbReference type="Proteomes" id="UP000187203"/>
    </source>
</evidence>
<proteinExistence type="predicted"/>
<dbReference type="AlphaFoldDB" id="A0A1R3GTH4"/>
<sequence>MTILKETASGGQIQKETSDPSSAGRNKAATKISARTEQGRARTRDQTFLSRATRAVVDFSIKIPHGPICDRHVALYIKFVHVIAA</sequence>
<protein>
    <submittedName>
        <fullName evidence="2">Insulin receptor substrate 1-B-like protein</fullName>
    </submittedName>
</protein>
<gene>
    <name evidence="2" type="ORF">COLO4_33477</name>
</gene>
<accession>A0A1R3GTH4</accession>